<dbReference type="AlphaFoldDB" id="A0A2S7EZD6"/>
<dbReference type="SUPFAM" id="SSF51735">
    <property type="entry name" value="NAD(P)-binding Rossmann-fold domains"/>
    <property type="match status" value="1"/>
</dbReference>
<dbReference type="GO" id="GO:0016491">
    <property type="term" value="F:oxidoreductase activity"/>
    <property type="evidence" value="ECO:0007669"/>
    <property type="project" value="UniProtKB-KW"/>
</dbReference>
<keyword evidence="5" id="KW-1185">Reference proteome</keyword>
<dbReference type="Gene3D" id="3.40.50.720">
    <property type="entry name" value="NAD(P)-binding Rossmann-like Domain"/>
    <property type="match status" value="1"/>
</dbReference>
<dbReference type="InterPro" id="IPR002347">
    <property type="entry name" value="SDR_fam"/>
</dbReference>
<sequence>MTGATGGLGAHAAALIAARPETRLFIGARGSGRSGPTGTEVLQLDLASLASVRAFAEAIKKRLDGRPIDRLVLNGGVQYSDMDQRSADGFEAAFAVNHLAHYLLARLLLPCMAENGRLVITTSDTHDPRINPLAPRSLDPQTLAHPKGKGGPGAGMRAYSASKLCNLLTARTLSALDEATARRIEVIAYNPGFTLGTSLMRTAPPWMRNVLDGRFGRSLLLFVSRFLRQLYPGTPERAGDVLAQLVEGELTLPPGRIYVSLVRGEVTFPDPSPLALSDEAAECLWRESAAMVGVN</sequence>
<dbReference type="InterPro" id="IPR036291">
    <property type="entry name" value="NAD(P)-bd_dom_sf"/>
</dbReference>
<dbReference type="OrthoDB" id="109589at2"/>
<dbReference type="PANTHER" id="PTHR24320:SF152">
    <property type="entry name" value="SHORT-CHAIN DEHYDROGENASE_REDUCTASE FAMILY PROTEIN"/>
    <property type="match status" value="1"/>
</dbReference>
<dbReference type="PANTHER" id="PTHR24320">
    <property type="entry name" value="RETINOL DEHYDROGENASE"/>
    <property type="match status" value="1"/>
</dbReference>
<comment type="caution">
    <text evidence="4">The sequence shown here is derived from an EMBL/GenBank/DDBJ whole genome shotgun (WGS) entry which is preliminary data.</text>
</comment>
<evidence type="ECO:0000256" key="3">
    <source>
        <dbReference type="SAM" id="MobiDB-lite"/>
    </source>
</evidence>
<organism evidence="4 5">
    <name type="scientific">Xanthomonas hyacinthi</name>
    <dbReference type="NCBI Taxonomy" id="56455"/>
    <lineage>
        <taxon>Bacteria</taxon>
        <taxon>Pseudomonadati</taxon>
        <taxon>Pseudomonadota</taxon>
        <taxon>Gammaproteobacteria</taxon>
        <taxon>Lysobacterales</taxon>
        <taxon>Lysobacteraceae</taxon>
        <taxon>Xanthomonas</taxon>
    </lineage>
</organism>
<evidence type="ECO:0000256" key="1">
    <source>
        <dbReference type="ARBA" id="ARBA00006484"/>
    </source>
</evidence>
<reference evidence="5" key="1">
    <citation type="submission" date="2016-08" db="EMBL/GenBank/DDBJ databases">
        <authorList>
            <person name="Merda D."/>
            <person name="Briand M."/>
            <person name="Taghouti G."/>
            <person name="Carrere S."/>
            <person name="Gouzy J."/>
            <person name="Portier P."/>
            <person name="Jacques M.-A."/>
            <person name="Fischer-Le Saux M."/>
        </authorList>
    </citation>
    <scope>NUCLEOTIDE SEQUENCE [LARGE SCALE GENOMIC DNA]</scope>
    <source>
        <strain evidence="5">CFBP1156</strain>
    </source>
</reference>
<dbReference type="Pfam" id="PF00106">
    <property type="entry name" value="adh_short"/>
    <property type="match status" value="1"/>
</dbReference>
<dbReference type="EMBL" id="MDEG01000004">
    <property type="protein sequence ID" value="PPU98501.1"/>
    <property type="molecule type" value="Genomic_DNA"/>
</dbReference>
<name>A0A2S7EZD6_9XANT</name>
<keyword evidence="2" id="KW-0560">Oxidoreductase</keyword>
<evidence type="ECO:0000256" key="2">
    <source>
        <dbReference type="ARBA" id="ARBA00023002"/>
    </source>
</evidence>
<gene>
    <name evidence="4" type="ORF">XhyaCFBP1156_07250</name>
</gene>
<comment type="similarity">
    <text evidence="1">Belongs to the short-chain dehydrogenases/reductases (SDR) family.</text>
</comment>
<dbReference type="Proteomes" id="UP000238261">
    <property type="component" value="Unassembled WGS sequence"/>
</dbReference>
<proteinExistence type="inferred from homology"/>
<accession>A0A2S7EZD6</accession>
<protein>
    <submittedName>
        <fullName evidence="4">Dehydrogenase</fullName>
    </submittedName>
</protein>
<evidence type="ECO:0000313" key="4">
    <source>
        <dbReference type="EMBL" id="PPU98501.1"/>
    </source>
</evidence>
<feature type="region of interest" description="Disordered" evidence="3">
    <location>
        <begin position="133"/>
        <end position="152"/>
    </location>
</feature>
<evidence type="ECO:0000313" key="5">
    <source>
        <dbReference type="Proteomes" id="UP000238261"/>
    </source>
</evidence>